<dbReference type="Proteomes" id="UP000233837">
    <property type="component" value="Unassembled WGS sequence"/>
</dbReference>
<organism evidence="5 6">
    <name type="scientific">Dendrobium catenatum</name>
    <dbReference type="NCBI Taxonomy" id="906689"/>
    <lineage>
        <taxon>Eukaryota</taxon>
        <taxon>Viridiplantae</taxon>
        <taxon>Streptophyta</taxon>
        <taxon>Embryophyta</taxon>
        <taxon>Tracheophyta</taxon>
        <taxon>Spermatophyta</taxon>
        <taxon>Magnoliopsida</taxon>
        <taxon>Liliopsida</taxon>
        <taxon>Asparagales</taxon>
        <taxon>Orchidaceae</taxon>
        <taxon>Epidendroideae</taxon>
        <taxon>Malaxideae</taxon>
        <taxon>Dendrobiinae</taxon>
        <taxon>Dendrobium</taxon>
    </lineage>
</organism>
<reference evidence="5 6" key="1">
    <citation type="journal article" date="2016" name="Sci. Rep.">
        <title>The Dendrobium catenatum Lindl. genome sequence provides insights into polysaccharide synthase, floral development and adaptive evolution.</title>
        <authorList>
            <person name="Zhang G.Q."/>
            <person name="Xu Q."/>
            <person name="Bian C."/>
            <person name="Tsai W.C."/>
            <person name="Yeh C.M."/>
            <person name="Liu K.W."/>
            <person name="Yoshida K."/>
            <person name="Zhang L.S."/>
            <person name="Chang S.B."/>
            <person name="Chen F."/>
            <person name="Shi Y."/>
            <person name="Su Y.Y."/>
            <person name="Zhang Y.Q."/>
            <person name="Chen L.J."/>
            <person name="Yin Y."/>
            <person name="Lin M."/>
            <person name="Huang H."/>
            <person name="Deng H."/>
            <person name="Wang Z.W."/>
            <person name="Zhu S.L."/>
            <person name="Zhao X."/>
            <person name="Deng C."/>
            <person name="Niu S.C."/>
            <person name="Huang J."/>
            <person name="Wang M."/>
            <person name="Liu G.H."/>
            <person name="Yang H.J."/>
            <person name="Xiao X.J."/>
            <person name="Hsiao Y.Y."/>
            <person name="Wu W.L."/>
            <person name="Chen Y.Y."/>
            <person name="Mitsuda N."/>
            <person name="Ohme-Takagi M."/>
            <person name="Luo Y.B."/>
            <person name="Van de Peer Y."/>
            <person name="Liu Z.J."/>
        </authorList>
    </citation>
    <scope>NUCLEOTIDE SEQUENCE [LARGE SCALE GENOMIC DNA]</scope>
    <source>
        <tissue evidence="5">The whole plant</tissue>
    </source>
</reference>
<dbReference type="PANTHER" id="PTHR21495">
    <property type="entry name" value="NUCLEOPORIN-RELATED"/>
    <property type="match status" value="1"/>
</dbReference>
<evidence type="ECO:0000256" key="3">
    <source>
        <dbReference type="ARBA" id="ARBA00022525"/>
    </source>
</evidence>
<protein>
    <recommendedName>
        <fullName evidence="4">Dirigent protein</fullName>
    </recommendedName>
</protein>
<evidence type="ECO:0000256" key="4">
    <source>
        <dbReference type="RuleBase" id="RU363099"/>
    </source>
</evidence>
<sequence>MKRLLIILLLLTLLSHISTIIADETSENHTKLLIRKRHIKLNFFWHNRFSQPNPTAVVVAQSPTSNDSPTGFGTVNVFDDPLTIGSNESSPLIGWSQGTYIMTDQNKYAALMAMTLIFVQGEFKGSTLAVLGRNELLSKVRELPIVGGTGLLRSASGYCMLNTFDKENANHYAVVQYQCDVFYKRYLESTTDFPFTN</sequence>
<evidence type="ECO:0000256" key="1">
    <source>
        <dbReference type="ARBA" id="ARBA00010746"/>
    </source>
</evidence>
<dbReference type="InterPro" id="IPR004265">
    <property type="entry name" value="Dirigent"/>
</dbReference>
<name>A0A2I0X0I1_9ASPA</name>
<dbReference type="InterPro" id="IPR044859">
    <property type="entry name" value="Allene_oxi_cyc_Dirigent"/>
</dbReference>
<comment type="function">
    <text evidence="4">Dirigent proteins impart stereoselectivity on the phenoxy radical-coupling reaction, yielding optically active lignans from two molecules of coniferyl alcohol in the biosynthesis of lignans, flavonolignans, and alkaloids and thus plays a central role in plant secondary metabolism.</text>
</comment>
<dbReference type="AlphaFoldDB" id="A0A2I0X0I1"/>
<dbReference type="Gene3D" id="2.40.480.10">
    <property type="entry name" value="Allene oxide cyclase-like"/>
    <property type="match status" value="1"/>
</dbReference>
<evidence type="ECO:0000256" key="2">
    <source>
        <dbReference type="ARBA" id="ARBA00011738"/>
    </source>
</evidence>
<dbReference type="GO" id="GO:0048046">
    <property type="term" value="C:apoplast"/>
    <property type="evidence" value="ECO:0007669"/>
    <property type="project" value="UniProtKB-SubCell"/>
</dbReference>
<proteinExistence type="inferred from homology"/>
<keyword evidence="3 4" id="KW-0964">Secreted</keyword>
<comment type="similarity">
    <text evidence="1 4">Belongs to the plant dirigent protein family.</text>
</comment>
<keyword evidence="4" id="KW-0052">Apoplast</keyword>
<feature type="chain" id="PRO_5013986204" description="Dirigent protein" evidence="4">
    <location>
        <begin position="23"/>
        <end position="197"/>
    </location>
</feature>
<dbReference type="EMBL" id="KZ502249">
    <property type="protein sequence ID" value="PKU81410.1"/>
    <property type="molecule type" value="Genomic_DNA"/>
</dbReference>
<feature type="signal peptide" evidence="4">
    <location>
        <begin position="1"/>
        <end position="22"/>
    </location>
</feature>
<gene>
    <name evidence="5" type="primary">PI206</name>
    <name evidence="5" type="ORF">MA16_Dca027111</name>
</gene>
<keyword evidence="6" id="KW-1185">Reference proteome</keyword>
<accession>A0A2I0X0I1</accession>
<comment type="subunit">
    <text evidence="2 4">Homodimer.</text>
</comment>
<dbReference type="GO" id="GO:0009699">
    <property type="term" value="P:phenylpropanoid biosynthetic process"/>
    <property type="evidence" value="ECO:0007669"/>
    <property type="project" value="UniProtKB-ARBA"/>
</dbReference>
<dbReference type="Pfam" id="PF03018">
    <property type="entry name" value="Dirigent"/>
    <property type="match status" value="1"/>
</dbReference>
<evidence type="ECO:0000313" key="5">
    <source>
        <dbReference type="EMBL" id="PKU81410.1"/>
    </source>
</evidence>
<evidence type="ECO:0000313" key="6">
    <source>
        <dbReference type="Proteomes" id="UP000233837"/>
    </source>
</evidence>
<reference evidence="5 6" key="2">
    <citation type="journal article" date="2017" name="Nature">
        <title>The Apostasia genome and the evolution of orchids.</title>
        <authorList>
            <person name="Zhang G.Q."/>
            <person name="Liu K.W."/>
            <person name="Li Z."/>
            <person name="Lohaus R."/>
            <person name="Hsiao Y.Y."/>
            <person name="Niu S.C."/>
            <person name="Wang J.Y."/>
            <person name="Lin Y.C."/>
            <person name="Xu Q."/>
            <person name="Chen L.J."/>
            <person name="Yoshida K."/>
            <person name="Fujiwara S."/>
            <person name="Wang Z.W."/>
            <person name="Zhang Y.Q."/>
            <person name="Mitsuda N."/>
            <person name="Wang M."/>
            <person name="Liu G.H."/>
            <person name="Pecoraro L."/>
            <person name="Huang H.X."/>
            <person name="Xiao X.J."/>
            <person name="Lin M."/>
            <person name="Wu X.Y."/>
            <person name="Wu W.L."/>
            <person name="Chen Y.Y."/>
            <person name="Chang S.B."/>
            <person name="Sakamoto S."/>
            <person name="Ohme-Takagi M."/>
            <person name="Yagi M."/>
            <person name="Zeng S.J."/>
            <person name="Shen C.Y."/>
            <person name="Yeh C.M."/>
            <person name="Luo Y.B."/>
            <person name="Tsai W.C."/>
            <person name="Van de Peer Y."/>
            <person name="Liu Z.J."/>
        </authorList>
    </citation>
    <scope>NUCLEOTIDE SEQUENCE [LARGE SCALE GENOMIC DNA]</scope>
    <source>
        <tissue evidence="5">The whole plant</tissue>
    </source>
</reference>
<dbReference type="OrthoDB" id="674745at2759"/>
<keyword evidence="4" id="KW-0732">Signal</keyword>
<comment type="subcellular location">
    <subcellularLocation>
        <location evidence="4">Secreted</location>
        <location evidence="4">Extracellular space</location>
        <location evidence="4">Apoplast</location>
    </subcellularLocation>
</comment>